<proteinExistence type="predicted"/>
<protein>
    <submittedName>
        <fullName evidence="1">Uncharacterized protein</fullName>
    </submittedName>
</protein>
<organism evidence="1">
    <name type="scientific">bioreactor metagenome</name>
    <dbReference type="NCBI Taxonomy" id="1076179"/>
    <lineage>
        <taxon>unclassified sequences</taxon>
        <taxon>metagenomes</taxon>
        <taxon>ecological metagenomes</taxon>
    </lineage>
</organism>
<gene>
    <name evidence="1" type="ORF">SDC9_209115</name>
</gene>
<dbReference type="EMBL" id="VSSQ01137911">
    <property type="protein sequence ID" value="MPN61379.1"/>
    <property type="molecule type" value="Genomic_DNA"/>
</dbReference>
<accession>A0A645JFD7</accession>
<dbReference type="AlphaFoldDB" id="A0A645JFD7"/>
<reference evidence="1" key="1">
    <citation type="submission" date="2019-08" db="EMBL/GenBank/DDBJ databases">
        <authorList>
            <person name="Kucharzyk K."/>
            <person name="Murdoch R.W."/>
            <person name="Higgins S."/>
            <person name="Loffler F."/>
        </authorList>
    </citation>
    <scope>NUCLEOTIDE SEQUENCE</scope>
</reference>
<evidence type="ECO:0000313" key="1">
    <source>
        <dbReference type="EMBL" id="MPN61379.1"/>
    </source>
</evidence>
<comment type="caution">
    <text evidence="1">The sequence shown here is derived from an EMBL/GenBank/DDBJ whole genome shotgun (WGS) entry which is preliminary data.</text>
</comment>
<name>A0A645JFD7_9ZZZZ</name>
<sequence length="92" mass="10573">MLASINGTLYPIKEIAYTAESFVYSVIDFDVYEKSQAEQFGINVKELAAKLQAEHPISCFALLTLLHQSWIAFSNDDIDFQEYIKQHLQLKE</sequence>